<dbReference type="Gene3D" id="1.10.10.60">
    <property type="entry name" value="Homeodomain-like"/>
    <property type="match status" value="1"/>
</dbReference>
<dbReference type="InterPro" id="IPR050109">
    <property type="entry name" value="HTH-type_TetR-like_transc_reg"/>
</dbReference>
<evidence type="ECO:0000256" key="4">
    <source>
        <dbReference type="ARBA" id="ARBA00023163"/>
    </source>
</evidence>
<keyword evidence="4" id="KW-0804">Transcription</keyword>
<dbReference type="InterPro" id="IPR003012">
    <property type="entry name" value="Tet_transcr_reg_TetR"/>
</dbReference>
<gene>
    <name evidence="7" type="ORF">GCM10023322_15210</name>
</gene>
<proteinExistence type="predicted"/>
<evidence type="ECO:0000256" key="2">
    <source>
        <dbReference type="ARBA" id="ARBA00023015"/>
    </source>
</evidence>
<dbReference type="PRINTS" id="PR00455">
    <property type="entry name" value="HTHTETR"/>
</dbReference>
<dbReference type="PROSITE" id="PS50977">
    <property type="entry name" value="HTH_TETR_2"/>
    <property type="match status" value="1"/>
</dbReference>
<feature type="domain" description="HTH tetR-type" evidence="6">
    <location>
        <begin position="2"/>
        <end position="62"/>
    </location>
</feature>
<name>A0ABP9RNX5_9ACTN</name>
<dbReference type="Pfam" id="PF02909">
    <property type="entry name" value="TetR_C_1"/>
    <property type="match status" value="1"/>
</dbReference>
<evidence type="ECO:0000259" key="6">
    <source>
        <dbReference type="PROSITE" id="PS50977"/>
    </source>
</evidence>
<evidence type="ECO:0000313" key="7">
    <source>
        <dbReference type="EMBL" id="GAA5181183.1"/>
    </source>
</evidence>
<dbReference type="Gene3D" id="1.10.357.10">
    <property type="entry name" value="Tetracycline Repressor, domain 2"/>
    <property type="match status" value="1"/>
</dbReference>
<dbReference type="InterPro" id="IPR036271">
    <property type="entry name" value="Tet_transcr_reg_TetR-rel_C_sf"/>
</dbReference>
<keyword evidence="3 5" id="KW-0238">DNA-binding</keyword>
<evidence type="ECO:0000313" key="8">
    <source>
        <dbReference type="Proteomes" id="UP001501570"/>
    </source>
</evidence>
<dbReference type="EMBL" id="BAABJQ010000004">
    <property type="protein sequence ID" value="GAA5181183.1"/>
    <property type="molecule type" value="Genomic_DNA"/>
</dbReference>
<sequence>MGTTRADVVSAALRILDERGLDGLTMRAVADRLGVRHNTVRWHAASKGRLLELASDELLAHCADEPLPEAWDERIRTLSHRLRDALLSRRDGARMITIACGPDPHSLRYAEAVVSTLVEAGFGGRTASWAHWTIFYLTLGITQEQQVARDSPAIITAAQVPADRYPALGATLAHVGPADFDQRFEFGLDLILDSLRARLSARPATD</sequence>
<dbReference type="SUPFAM" id="SSF46689">
    <property type="entry name" value="Homeodomain-like"/>
    <property type="match status" value="1"/>
</dbReference>
<comment type="caution">
    <text evidence="7">The sequence shown here is derived from an EMBL/GenBank/DDBJ whole genome shotgun (WGS) entry which is preliminary data.</text>
</comment>
<dbReference type="Proteomes" id="UP001501570">
    <property type="component" value="Unassembled WGS sequence"/>
</dbReference>
<evidence type="ECO:0000256" key="1">
    <source>
        <dbReference type="ARBA" id="ARBA00022491"/>
    </source>
</evidence>
<accession>A0ABP9RNX5</accession>
<feature type="DNA-binding region" description="H-T-H motif" evidence="5">
    <location>
        <begin position="25"/>
        <end position="44"/>
    </location>
</feature>
<evidence type="ECO:0000256" key="5">
    <source>
        <dbReference type="PROSITE-ProRule" id="PRU00335"/>
    </source>
</evidence>
<dbReference type="PANTHER" id="PTHR30055:SF151">
    <property type="entry name" value="TRANSCRIPTIONAL REGULATORY PROTEIN"/>
    <property type="match status" value="1"/>
</dbReference>
<dbReference type="PRINTS" id="PR00400">
    <property type="entry name" value="TETREPRESSOR"/>
</dbReference>
<dbReference type="RefSeq" id="WP_345627402.1">
    <property type="nucleotide sequence ID" value="NZ_BAABJQ010000004.1"/>
</dbReference>
<dbReference type="InterPro" id="IPR009057">
    <property type="entry name" value="Homeodomain-like_sf"/>
</dbReference>
<organism evidence="7 8">
    <name type="scientific">Rugosimonospora acidiphila</name>
    <dbReference type="NCBI Taxonomy" id="556531"/>
    <lineage>
        <taxon>Bacteria</taxon>
        <taxon>Bacillati</taxon>
        <taxon>Actinomycetota</taxon>
        <taxon>Actinomycetes</taxon>
        <taxon>Micromonosporales</taxon>
        <taxon>Micromonosporaceae</taxon>
        <taxon>Rugosimonospora</taxon>
    </lineage>
</organism>
<keyword evidence="2" id="KW-0805">Transcription regulation</keyword>
<evidence type="ECO:0000256" key="3">
    <source>
        <dbReference type="ARBA" id="ARBA00023125"/>
    </source>
</evidence>
<dbReference type="Pfam" id="PF00440">
    <property type="entry name" value="TetR_N"/>
    <property type="match status" value="1"/>
</dbReference>
<keyword evidence="8" id="KW-1185">Reference proteome</keyword>
<keyword evidence="1" id="KW-0678">Repressor</keyword>
<protein>
    <submittedName>
        <fullName evidence="7">TetR/AcrR family transcriptional regulator C-terminal domain-containing protein</fullName>
    </submittedName>
</protein>
<dbReference type="InterPro" id="IPR001647">
    <property type="entry name" value="HTH_TetR"/>
</dbReference>
<dbReference type="SUPFAM" id="SSF48498">
    <property type="entry name" value="Tetracyclin repressor-like, C-terminal domain"/>
    <property type="match status" value="1"/>
</dbReference>
<dbReference type="InterPro" id="IPR004111">
    <property type="entry name" value="Repressor_TetR_C"/>
</dbReference>
<dbReference type="PANTHER" id="PTHR30055">
    <property type="entry name" value="HTH-TYPE TRANSCRIPTIONAL REGULATOR RUTR"/>
    <property type="match status" value="1"/>
</dbReference>
<reference evidence="8" key="1">
    <citation type="journal article" date="2019" name="Int. J. Syst. Evol. Microbiol.">
        <title>The Global Catalogue of Microorganisms (GCM) 10K type strain sequencing project: providing services to taxonomists for standard genome sequencing and annotation.</title>
        <authorList>
            <consortium name="The Broad Institute Genomics Platform"/>
            <consortium name="The Broad Institute Genome Sequencing Center for Infectious Disease"/>
            <person name="Wu L."/>
            <person name="Ma J."/>
        </authorList>
    </citation>
    <scope>NUCLEOTIDE SEQUENCE [LARGE SCALE GENOMIC DNA]</scope>
    <source>
        <strain evidence="8">JCM 18304</strain>
    </source>
</reference>